<dbReference type="InterPro" id="IPR029044">
    <property type="entry name" value="Nucleotide-diphossugar_trans"/>
</dbReference>
<dbReference type="STRING" id="106634.TVD_09095"/>
<dbReference type="CDD" id="cd04179">
    <property type="entry name" value="DPM_DPG-synthase_like"/>
    <property type="match status" value="1"/>
</dbReference>
<dbReference type="PANTHER" id="PTHR48090:SF10">
    <property type="entry name" value="GLUCOSYL-3-PHOSPHOGLYCERATE SYNTHASE"/>
    <property type="match status" value="1"/>
</dbReference>
<evidence type="ECO:0000256" key="3">
    <source>
        <dbReference type="ARBA" id="ARBA00022676"/>
    </source>
</evidence>
<name>A0A0G3G9I5_9GAMM</name>
<feature type="domain" description="Glycosyltransferase 2-like" evidence="6">
    <location>
        <begin position="3"/>
        <end position="114"/>
    </location>
</feature>
<dbReference type="RefSeq" id="WP_047251421.1">
    <property type="nucleotide sequence ID" value="NZ_CP011367.1"/>
</dbReference>
<dbReference type="GO" id="GO:0016757">
    <property type="term" value="F:glycosyltransferase activity"/>
    <property type="evidence" value="ECO:0007669"/>
    <property type="project" value="UniProtKB-KW"/>
</dbReference>
<keyword evidence="5" id="KW-0460">Magnesium</keyword>
<evidence type="ECO:0000313" key="7">
    <source>
        <dbReference type="EMBL" id="AKJ95501.1"/>
    </source>
</evidence>
<dbReference type="InterPro" id="IPR050256">
    <property type="entry name" value="Glycosyltransferase_2"/>
</dbReference>
<dbReference type="PATRIC" id="fig|106634.4.peg.1860"/>
<dbReference type="PANTHER" id="PTHR48090">
    <property type="entry name" value="UNDECAPRENYL-PHOSPHATE 4-DEOXY-4-FORMAMIDO-L-ARABINOSE TRANSFERASE-RELATED"/>
    <property type="match status" value="1"/>
</dbReference>
<gene>
    <name evidence="7" type="ORF">TVD_09095</name>
</gene>
<dbReference type="Gene3D" id="3.90.550.10">
    <property type="entry name" value="Spore Coat Polysaccharide Biosynthesis Protein SpsA, Chain A"/>
    <property type="match status" value="1"/>
</dbReference>
<reference evidence="7 8" key="1">
    <citation type="submission" date="2015-04" db="EMBL/GenBank/DDBJ databases">
        <title>Complete Sequence for the Genome of the Thioalkalivibrio versutus D301.</title>
        <authorList>
            <person name="Mu T."/>
            <person name="Zhou J."/>
            <person name="Xu X."/>
        </authorList>
    </citation>
    <scope>NUCLEOTIDE SEQUENCE [LARGE SCALE GENOMIC DNA]</scope>
    <source>
        <strain evidence="7 8">D301</strain>
    </source>
</reference>
<evidence type="ECO:0000256" key="4">
    <source>
        <dbReference type="ARBA" id="ARBA00022679"/>
    </source>
</evidence>
<protein>
    <recommendedName>
        <fullName evidence="6">Glycosyltransferase 2-like domain-containing protein</fullName>
    </recommendedName>
</protein>
<dbReference type="EMBL" id="CP011367">
    <property type="protein sequence ID" value="AKJ95501.1"/>
    <property type="molecule type" value="Genomic_DNA"/>
</dbReference>
<evidence type="ECO:0000256" key="2">
    <source>
        <dbReference type="ARBA" id="ARBA00006739"/>
    </source>
</evidence>
<dbReference type="Proteomes" id="UP000064201">
    <property type="component" value="Chromosome"/>
</dbReference>
<evidence type="ECO:0000259" key="6">
    <source>
        <dbReference type="Pfam" id="PF00535"/>
    </source>
</evidence>
<evidence type="ECO:0000313" key="8">
    <source>
        <dbReference type="Proteomes" id="UP000064201"/>
    </source>
</evidence>
<accession>A0A0G3G9I5</accession>
<evidence type="ECO:0000256" key="5">
    <source>
        <dbReference type="ARBA" id="ARBA00022842"/>
    </source>
</evidence>
<organism evidence="7 8">
    <name type="scientific">Thioalkalivibrio versutus</name>
    <dbReference type="NCBI Taxonomy" id="106634"/>
    <lineage>
        <taxon>Bacteria</taxon>
        <taxon>Pseudomonadati</taxon>
        <taxon>Pseudomonadota</taxon>
        <taxon>Gammaproteobacteria</taxon>
        <taxon>Chromatiales</taxon>
        <taxon>Ectothiorhodospiraceae</taxon>
        <taxon>Thioalkalivibrio</taxon>
    </lineage>
</organism>
<sequence length="233" mass="25790">MVSVVIPAFNEVGTIADVIACARQHPWVGEILVVDDGSTDATAQVAEAAGARVIRLARNTGKTTALDAGVRSAKSNVLLFLDADVTGHTQQTLSRIMQPVIEGRVEMNVGLRARSTLILNQALRFFPIIGGDRALTRRLWEAVPTSSVQGFQIEIALNYTSKQFEKGMAFELVHGTFHHIKERKYGVVCGATQRAMMIRQILSISFRLYILGWIKERAVRIRKRNKVDSGIDF</sequence>
<dbReference type="InterPro" id="IPR001173">
    <property type="entry name" value="Glyco_trans_2-like"/>
</dbReference>
<dbReference type="AlphaFoldDB" id="A0A0G3G9I5"/>
<keyword evidence="4" id="KW-0808">Transferase</keyword>
<dbReference type="SUPFAM" id="SSF53448">
    <property type="entry name" value="Nucleotide-diphospho-sugar transferases"/>
    <property type="match status" value="1"/>
</dbReference>
<dbReference type="OrthoDB" id="6813549at2"/>
<keyword evidence="3" id="KW-0328">Glycosyltransferase</keyword>
<dbReference type="Pfam" id="PF00535">
    <property type="entry name" value="Glycos_transf_2"/>
    <property type="match status" value="1"/>
</dbReference>
<comment type="similarity">
    <text evidence="2">Belongs to the glycosyltransferase 2 family.</text>
</comment>
<comment type="cofactor">
    <cofactor evidence="1">
        <name>Mg(2+)</name>
        <dbReference type="ChEBI" id="CHEBI:18420"/>
    </cofactor>
</comment>
<dbReference type="KEGG" id="tvr:TVD_09095"/>
<keyword evidence="8" id="KW-1185">Reference proteome</keyword>
<proteinExistence type="inferred from homology"/>
<evidence type="ECO:0000256" key="1">
    <source>
        <dbReference type="ARBA" id="ARBA00001946"/>
    </source>
</evidence>